<evidence type="ECO:0000313" key="2">
    <source>
        <dbReference type="EMBL" id="CAE0794046.1"/>
    </source>
</evidence>
<feature type="compositionally biased region" description="Low complexity" evidence="1">
    <location>
        <begin position="19"/>
        <end position="31"/>
    </location>
</feature>
<feature type="region of interest" description="Disordered" evidence="1">
    <location>
        <begin position="1"/>
        <end position="31"/>
    </location>
</feature>
<protein>
    <submittedName>
        <fullName evidence="2">Uncharacterized protein</fullName>
    </submittedName>
</protein>
<feature type="compositionally biased region" description="Pro residues" evidence="1">
    <location>
        <begin position="8"/>
        <end position="18"/>
    </location>
</feature>
<accession>A0A7S4CDL0</accession>
<reference evidence="2" key="1">
    <citation type="submission" date="2021-01" db="EMBL/GenBank/DDBJ databases">
        <authorList>
            <person name="Corre E."/>
            <person name="Pelletier E."/>
            <person name="Niang G."/>
            <person name="Scheremetjew M."/>
            <person name="Finn R."/>
            <person name="Kale V."/>
            <person name="Holt S."/>
            <person name="Cochrane G."/>
            <person name="Meng A."/>
            <person name="Brown T."/>
            <person name="Cohen L."/>
        </authorList>
    </citation>
    <scope>NUCLEOTIDE SEQUENCE</scope>
    <source>
        <strain evidence="2">CCMP1594</strain>
    </source>
</reference>
<sequence length="111" mass="12173">MCLGPNLNPVPLPQPSPQQDPGGPDGNPDPSLYLLVLPTHKHRIGTEQWTVRLTSQVRLPLREHQPVTAARCSESGAVDKFRLTQGKCCVFKPLKTNKPPLRSPTSNGHHS</sequence>
<dbReference type="AlphaFoldDB" id="A0A7S4CDL0"/>
<proteinExistence type="predicted"/>
<dbReference type="EMBL" id="HBJA01016161">
    <property type="protein sequence ID" value="CAE0794046.1"/>
    <property type="molecule type" value="Transcribed_RNA"/>
</dbReference>
<evidence type="ECO:0000256" key="1">
    <source>
        <dbReference type="SAM" id="MobiDB-lite"/>
    </source>
</evidence>
<organism evidence="2">
    <name type="scientific">Eutreptiella gymnastica</name>
    <dbReference type="NCBI Taxonomy" id="73025"/>
    <lineage>
        <taxon>Eukaryota</taxon>
        <taxon>Discoba</taxon>
        <taxon>Euglenozoa</taxon>
        <taxon>Euglenida</taxon>
        <taxon>Spirocuta</taxon>
        <taxon>Euglenophyceae</taxon>
        <taxon>Eutreptiales</taxon>
        <taxon>Eutreptiaceae</taxon>
        <taxon>Eutreptiella</taxon>
    </lineage>
</organism>
<name>A0A7S4CDL0_9EUGL</name>
<gene>
    <name evidence="2" type="ORF">EGYM00163_LOCUS5164</name>
</gene>